<dbReference type="PANTHER" id="PTHR33452">
    <property type="entry name" value="OXIDOREDUCTASE CATD-RELATED"/>
    <property type="match status" value="1"/>
</dbReference>
<feature type="transmembrane region" description="Helical" evidence="7">
    <location>
        <begin position="111"/>
        <end position="129"/>
    </location>
</feature>
<keyword evidence="9" id="KW-1185">Reference proteome</keyword>
<proteinExistence type="inferred from homology"/>
<accession>A0A840D586</accession>
<dbReference type="InterPro" id="IPR051907">
    <property type="entry name" value="DoxX-like_oxidoreductase"/>
</dbReference>
<feature type="transmembrane region" description="Helical" evidence="7">
    <location>
        <begin position="41"/>
        <end position="67"/>
    </location>
</feature>
<sequence length="136" mass="14507">MKYLERNVDLGLLILRISVGGLMLLHGIAKLQHGVGFIEQVVAGAGLPSFITYGVYVGEVIAPLLIILGYSTRAASVVFAGNCLVAALLVHSQDLFTLNNQGGWTVELLGLYFFGAVALVFTGGGKYALSNKHLWD</sequence>
<gene>
    <name evidence="8" type="ORF">GGR06_003433</name>
</gene>
<comment type="caution">
    <text evidence="8">The sequence shown here is derived from an EMBL/GenBank/DDBJ whole genome shotgun (WGS) entry which is preliminary data.</text>
</comment>
<evidence type="ECO:0000256" key="4">
    <source>
        <dbReference type="ARBA" id="ARBA00022692"/>
    </source>
</evidence>
<keyword evidence="3" id="KW-1003">Cell membrane</keyword>
<comment type="subcellular location">
    <subcellularLocation>
        <location evidence="1">Cell membrane</location>
        <topology evidence="1">Multi-pass membrane protein</topology>
    </subcellularLocation>
</comment>
<evidence type="ECO:0000313" key="9">
    <source>
        <dbReference type="Proteomes" id="UP000560658"/>
    </source>
</evidence>
<evidence type="ECO:0000256" key="7">
    <source>
        <dbReference type="SAM" id="Phobius"/>
    </source>
</evidence>
<evidence type="ECO:0000256" key="3">
    <source>
        <dbReference type="ARBA" id="ARBA00022475"/>
    </source>
</evidence>
<evidence type="ECO:0000313" key="8">
    <source>
        <dbReference type="EMBL" id="MBB4045618.1"/>
    </source>
</evidence>
<reference evidence="8" key="1">
    <citation type="submission" date="2020-08" db="EMBL/GenBank/DDBJ databases">
        <title>Genomic Encyclopedia of Type Strains, Phase IV (KMG-IV): sequencing the most valuable type-strain genomes for metagenomic binning, comparative biology and taxonomic classification.</title>
        <authorList>
            <person name="Goeker M."/>
        </authorList>
    </citation>
    <scope>NUCLEOTIDE SEQUENCE [LARGE SCALE GENOMIC DNA]</scope>
    <source>
        <strain evidence="8">DSM 105720</strain>
    </source>
</reference>
<dbReference type="RefSeq" id="WP_044163007.1">
    <property type="nucleotide sequence ID" value="NZ_JACIER010000016.1"/>
</dbReference>
<feature type="transmembrane region" description="Helical" evidence="7">
    <location>
        <begin position="12"/>
        <end position="29"/>
    </location>
</feature>
<protein>
    <submittedName>
        <fullName evidence="8">Oxidoreductase</fullName>
    </submittedName>
</protein>
<comment type="similarity">
    <text evidence="2">Belongs to the DoxX family.</text>
</comment>
<keyword evidence="6 7" id="KW-0472">Membrane</keyword>
<feature type="transmembrane region" description="Helical" evidence="7">
    <location>
        <begin position="74"/>
        <end position="91"/>
    </location>
</feature>
<dbReference type="Pfam" id="PF07681">
    <property type="entry name" value="DoxX"/>
    <property type="match status" value="1"/>
</dbReference>
<dbReference type="Proteomes" id="UP000560658">
    <property type="component" value="Unassembled WGS sequence"/>
</dbReference>
<dbReference type="GO" id="GO:0005886">
    <property type="term" value="C:plasma membrane"/>
    <property type="evidence" value="ECO:0007669"/>
    <property type="project" value="UniProtKB-SubCell"/>
</dbReference>
<evidence type="ECO:0000256" key="2">
    <source>
        <dbReference type="ARBA" id="ARBA00006679"/>
    </source>
</evidence>
<dbReference type="PANTHER" id="PTHR33452:SF1">
    <property type="entry name" value="INNER MEMBRANE PROTEIN YPHA-RELATED"/>
    <property type="match status" value="1"/>
</dbReference>
<evidence type="ECO:0000256" key="1">
    <source>
        <dbReference type="ARBA" id="ARBA00004651"/>
    </source>
</evidence>
<evidence type="ECO:0000256" key="6">
    <source>
        <dbReference type="ARBA" id="ARBA00023136"/>
    </source>
</evidence>
<keyword evidence="4 7" id="KW-0812">Transmembrane</keyword>
<name>A0A840D586_9BACE</name>
<evidence type="ECO:0000256" key="5">
    <source>
        <dbReference type="ARBA" id="ARBA00022989"/>
    </source>
</evidence>
<organism evidence="8 9">
    <name type="scientific">Bacteroides reticulotermitis</name>
    <dbReference type="NCBI Taxonomy" id="1133319"/>
    <lineage>
        <taxon>Bacteria</taxon>
        <taxon>Pseudomonadati</taxon>
        <taxon>Bacteroidota</taxon>
        <taxon>Bacteroidia</taxon>
        <taxon>Bacteroidales</taxon>
        <taxon>Bacteroidaceae</taxon>
        <taxon>Bacteroides</taxon>
    </lineage>
</organism>
<keyword evidence="5 7" id="KW-1133">Transmembrane helix</keyword>
<dbReference type="AlphaFoldDB" id="A0A840D586"/>
<dbReference type="InterPro" id="IPR032808">
    <property type="entry name" value="DoxX"/>
</dbReference>
<dbReference type="EMBL" id="JACIER010000016">
    <property type="protein sequence ID" value="MBB4045618.1"/>
    <property type="molecule type" value="Genomic_DNA"/>
</dbReference>